<comment type="caution">
    <text evidence="1">The sequence shown here is derived from an EMBL/GenBank/DDBJ whole genome shotgun (WGS) entry which is preliminary data.</text>
</comment>
<keyword evidence="2" id="KW-1185">Reference proteome</keyword>
<dbReference type="Proteomes" id="UP000824469">
    <property type="component" value="Unassembled WGS sequence"/>
</dbReference>
<dbReference type="AlphaFoldDB" id="A0AA38C6Q7"/>
<proteinExistence type="predicted"/>
<evidence type="ECO:0000313" key="2">
    <source>
        <dbReference type="Proteomes" id="UP000824469"/>
    </source>
</evidence>
<reference evidence="1 2" key="1">
    <citation type="journal article" date="2021" name="Nat. Plants">
        <title>The Taxus genome provides insights into paclitaxel biosynthesis.</title>
        <authorList>
            <person name="Xiong X."/>
            <person name="Gou J."/>
            <person name="Liao Q."/>
            <person name="Li Y."/>
            <person name="Zhou Q."/>
            <person name="Bi G."/>
            <person name="Li C."/>
            <person name="Du R."/>
            <person name="Wang X."/>
            <person name="Sun T."/>
            <person name="Guo L."/>
            <person name="Liang H."/>
            <person name="Lu P."/>
            <person name="Wu Y."/>
            <person name="Zhang Z."/>
            <person name="Ro D.K."/>
            <person name="Shang Y."/>
            <person name="Huang S."/>
            <person name="Yan J."/>
        </authorList>
    </citation>
    <scope>NUCLEOTIDE SEQUENCE [LARGE SCALE GENOMIC DNA]</scope>
    <source>
        <strain evidence="1">Ta-2019</strain>
    </source>
</reference>
<dbReference type="PANTHER" id="PTHR33355:SF12">
    <property type="entry name" value="WALL-ASSOCIATED RECEPTOR KINASE CARBOXY-TERMINAL PROTEIN"/>
    <property type="match status" value="1"/>
</dbReference>
<name>A0AA38C6Q7_TAXCH</name>
<accession>A0AA38C6Q7</accession>
<gene>
    <name evidence="1" type="ORF">KI387_039529</name>
</gene>
<evidence type="ECO:0000313" key="1">
    <source>
        <dbReference type="EMBL" id="KAH9295941.1"/>
    </source>
</evidence>
<dbReference type="PANTHER" id="PTHR33355">
    <property type="entry name" value="WALL-ASSOCIATED RECEPTOR KINASE CARBOXY-TERMINAL PROTEIN-RELATED"/>
    <property type="match status" value="1"/>
</dbReference>
<dbReference type="OMA" id="DHIPNIC"/>
<feature type="non-terminal residue" evidence="1">
    <location>
        <position position="220"/>
    </location>
</feature>
<evidence type="ECO:0008006" key="3">
    <source>
        <dbReference type="Google" id="ProtNLM"/>
    </source>
</evidence>
<sequence>MLQCDHIAQKLHLRTSSGLFEVQGLDYNTQTMIISDPSMSTCSSLNPITHQHFSVDSLLPPTPNNTILLFDCPLAIASSGLCNLNLPRFSSEFCHKRCEQGVMDHEQGSSSSLACCATDFERLGKRSLGELQCKFYANVYGGMEGSKWGYGIRLSFSLPDHIPDNTLCDECYKLNGDCGIGLKCICHPQQCENVVLSRATVPSPSHKIVMGGLFLWSVFT</sequence>
<protein>
    <recommendedName>
        <fullName evidence="3">Wall-associated receptor kinase C-terminal domain-containing protein</fullName>
    </recommendedName>
</protein>
<organism evidence="1 2">
    <name type="scientific">Taxus chinensis</name>
    <name type="common">Chinese yew</name>
    <name type="synonym">Taxus wallichiana var. chinensis</name>
    <dbReference type="NCBI Taxonomy" id="29808"/>
    <lineage>
        <taxon>Eukaryota</taxon>
        <taxon>Viridiplantae</taxon>
        <taxon>Streptophyta</taxon>
        <taxon>Embryophyta</taxon>
        <taxon>Tracheophyta</taxon>
        <taxon>Spermatophyta</taxon>
        <taxon>Pinopsida</taxon>
        <taxon>Pinidae</taxon>
        <taxon>Conifers II</taxon>
        <taxon>Cupressales</taxon>
        <taxon>Taxaceae</taxon>
        <taxon>Taxus</taxon>
    </lineage>
</organism>
<dbReference type="EMBL" id="JAHRHJ020000011">
    <property type="protein sequence ID" value="KAH9295941.1"/>
    <property type="molecule type" value="Genomic_DNA"/>
</dbReference>